<evidence type="ECO:0000256" key="2">
    <source>
        <dbReference type="ARBA" id="ARBA00008564"/>
    </source>
</evidence>
<evidence type="ECO:0000256" key="3">
    <source>
        <dbReference type="ARBA" id="ARBA00022692"/>
    </source>
</evidence>
<keyword evidence="3 6" id="KW-0812">Transmembrane</keyword>
<dbReference type="CDD" id="cd16914">
    <property type="entry name" value="EcfT"/>
    <property type="match status" value="1"/>
</dbReference>
<organism evidence="7 8">
    <name type="scientific">Limnohabitans curvus</name>
    <dbReference type="NCBI Taxonomy" id="323423"/>
    <lineage>
        <taxon>Bacteria</taxon>
        <taxon>Pseudomonadati</taxon>
        <taxon>Pseudomonadota</taxon>
        <taxon>Betaproteobacteria</taxon>
        <taxon>Burkholderiales</taxon>
        <taxon>Comamonadaceae</taxon>
        <taxon>Limnohabitans</taxon>
    </lineage>
</organism>
<evidence type="ECO:0000313" key="8">
    <source>
        <dbReference type="Proteomes" id="UP000251341"/>
    </source>
</evidence>
<dbReference type="GO" id="GO:0005886">
    <property type="term" value="C:plasma membrane"/>
    <property type="evidence" value="ECO:0007669"/>
    <property type="project" value="UniProtKB-ARBA"/>
</dbReference>
<evidence type="ECO:0000256" key="5">
    <source>
        <dbReference type="ARBA" id="ARBA00023136"/>
    </source>
</evidence>
<sequence length="197" mass="21708">MKSLYSEQRTWLHGVPASVKLVFLAVLGTGLFFTDQLLTLGASALVCVAIFVSLGRITASAKPLLMGLVVASVLIAVFHLTMQHPTLAAVTVLRLVSTTLMGIALTLTTRYSDLLHVFERVLSPLKIVGIASEQLALQLALMLRFTEHFFILWRRLDDAHRLRTGKAGGFKILAPLTIQMLVAARRVADTLHVRLRR</sequence>
<feature type="transmembrane region" description="Helical" evidence="6">
    <location>
        <begin position="12"/>
        <end position="33"/>
    </location>
</feature>
<dbReference type="Proteomes" id="UP000251341">
    <property type="component" value="Unassembled WGS sequence"/>
</dbReference>
<dbReference type="Pfam" id="PF02361">
    <property type="entry name" value="CbiQ"/>
    <property type="match status" value="1"/>
</dbReference>
<comment type="subcellular location">
    <subcellularLocation>
        <location evidence="1">Membrane</location>
        <topology evidence="1">Multi-pass membrane protein</topology>
    </subcellularLocation>
</comment>
<gene>
    <name evidence="7" type="ORF">B9Z44_09085</name>
</gene>
<evidence type="ECO:0000256" key="4">
    <source>
        <dbReference type="ARBA" id="ARBA00022989"/>
    </source>
</evidence>
<feature type="transmembrane region" description="Helical" evidence="6">
    <location>
        <begin position="39"/>
        <end position="57"/>
    </location>
</feature>
<dbReference type="InterPro" id="IPR003339">
    <property type="entry name" value="ABC/ECF_trnsptr_transmembrane"/>
</dbReference>
<keyword evidence="4 6" id="KW-1133">Transmembrane helix</keyword>
<proteinExistence type="inferred from homology"/>
<evidence type="ECO:0000256" key="6">
    <source>
        <dbReference type="SAM" id="Phobius"/>
    </source>
</evidence>
<feature type="transmembrane region" description="Helical" evidence="6">
    <location>
        <begin position="64"/>
        <end position="81"/>
    </location>
</feature>
<dbReference type="EMBL" id="NESP01000001">
    <property type="protein sequence ID" value="PUE60804.1"/>
    <property type="molecule type" value="Genomic_DNA"/>
</dbReference>
<dbReference type="AlphaFoldDB" id="A0A315EXV8"/>
<feature type="transmembrane region" description="Helical" evidence="6">
    <location>
        <begin position="87"/>
        <end position="107"/>
    </location>
</feature>
<dbReference type="RefSeq" id="WP_108402869.1">
    <property type="nucleotide sequence ID" value="NZ_NESP01000001.1"/>
</dbReference>
<accession>A0A315EXV8</accession>
<evidence type="ECO:0000256" key="1">
    <source>
        <dbReference type="ARBA" id="ARBA00004141"/>
    </source>
</evidence>
<reference evidence="7 8" key="1">
    <citation type="submission" date="2017-04" db="EMBL/GenBank/DDBJ databases">
        <title>Unexpected and diverse lifestyles within the genus Limnohabitans.</title>
        <authorList>
            <person name="Kasalicky V."/>
            <person name="Mehrshad M."/>
            <person name="Andrei S.-A."/>
            <person name="Salcher M."/>
            <person name="Kratochvilova H."/>
            <person name="Simek K."/>
            <person name="Ghai R."/>
        </authorList>
    </citation>
    <scope>NUCLEOTIDE SEQUENCE [LARGE SCALE GENOMIC DNA]</scope>
    <source>
        <strain evidence="7 8">MWH-C5</strain>
    </source>
</reference>
<keyword evidence="5 6" id="KW-0472">Membrane</keyword>
<protein>
    <submittedName>
        <fullName evidence="7">ABC transporter permease</fullName>
    </submittedName>
</protein>
<comment type="caution">
    <text evidence="7">The sequence shown here is derived from an EMBL/GenBank/DDBJ whole genome shotgun (WGS) entry which is preliminary data.</text>
</comment>
<keyword evidence="8" id="KW-1185">Reference proteome</keyword>
<name>A0A315EXV8_9BURK</name>
<evidence type="ECO:0000313" key="7">
    <source>
        <dbReference type="EMBL" id="PUE60804.1"/>
    </source>
</evidence>
<comment type="similarity">
    <text evidence="2">Belongs to the CbiQ family.</text>
</comment>